<dbReference type="RefSeq" id="XP_027615661.1">
    <property type="nucleotide sequence ID" value="XM_027759860.1"/>
</dbReference>
<keyword evidence="4" id="KW-1185">Reference proteome</keyword>
<comment type="caution">
    <text evidence="3">The sequence shown here is derived from an EMBL/GenBank/DDBJ whole genome shotgun (WGS) entry which is preliminary data.</text>
</comment>
<dbReference type="EMBL" id="BFAD01000006">
    <property type="protein sequence ID" value="GBE84748.1"/>
    <property type="molecule type" value="Genomic_DNA"/>
</dbReference>
<feature type="region of interest" description="Disordered" evidence="1">
    <location>
        <begin position="82"/>
        <end position="120"/>
    </location>
</feature>
<dbReference type="Pfam" id="PF20149">
    <property type="entry name" value="DUF6532"/>
    <property type="match status" value="1"/>
</dbReference>
<organism evidence="3 4">
    <name type="scientific">Sparassis crispa</name>
    <dbReference type="NCBI Taxonomy" id="139825"/>
    <lineage>
        <taxon>Eukaryota</taxon>
        <taxon>Fungi</taxon>
        <taxon>Dikarya</taxon>
        <taxon>Basidiomycota</taxon>
        <taxon>Agaricomycotina</taxon>
        <taxon>Agaricomycetes</taxon>
        <taxon>Polyporales</taxon>
        <taxon>Sparassidaceae</taxon>
        <taxon>Sparassis</taxon>
    </lineage>
</organism>
<proteinExistence type="predicted"/>
<dbReference type="AlphaFoldDB" id="A0A401GR90"/>
<evidence type="ECO:0000313" key="4">
    <source>
        <dbReference type="Proteomes" id="UP000287166"/>
    </source>
</evidence>
<gene>
    <name evidence="3" type="ORF">SCP_0607280</name>
</gene>
<accession>A0A401GR90</accession>
<feature type="compositionally biased region" description="Basic residues" evidence="1">
    <location>
        <begin position="107"/>
        <end position="116"/>
    </location>
</feature>
<reference evidence="3 4" key="1">
    <citation type="journal article" date="2018" name="Sci. Rep.">
        <title>Genome sequence of the cauliflower mushroom Sparassis crispa (Hanabiratake) and its association with beneficial usage.</title>
        <authorList>
            <person name="Kiyama R."/>
            <person name="Furutani Y."/>
            <person name="Kawaguchi K."/>
            <person name="Nakanishi T."/>
        </authorList>
    </citation>
    <scope>NUCLEOTIDE SEQUENCE [LARGE SCALE GENOMIC DNA]</scope>
</reference>
<name>A0A401GR90_9APHY</name>
<evidence type="ECO:0000313" key="3">
    <source>
        <dbReference type="EMBL" id="GBE84748.1"/>
    </source>
</evidence>
<dbReference type="OrthoDB" id="2804421at2759"/>
<dbReference type="GeneID" id="38781665"/>
<evidence type="ECO:0000259" key="2">
    <source>
        <dbReference type="Pfam" id="PF20149"/>
    </source>
</evidence>
<evidence type="ECO:0000256" key="1">
    <source>
        <dbReference type="SAM" id="MobiDB-lite"/>
    </source>
</evidence>
<dbReference type="InterPro" id="IPR045341">
    <property type="entry name" value="DUF6532"/>
</dbReference>
<protein>
    <recommendedName>
        <fullName evidence="2">DUF6532 domain-containing protein</fullName>
    </recommendedName>
</protein>
<feature type="compositionally biased region" description="Basic residues" evidence="1">
    <location>
        <begin position="82"/>
        <end position="91"/>
    </location>
</feature>
<sequence length="455" mass="49400">MTERCDRGSPNPSITEGCEEDNAPLVAKAKPGKVKKLTQTDIDAAHKVLEANVTSGPASVLACGEENMPPVTASVVEHRRLSGHASKKPKPAHPTGIQNTWTLKPVKPPHKSKSKFAKAASAPGGTGIVINAGDGGLQDSGDENGDVEHAALHGSGARAQGRHTSNGIVHIDLTQSQETRLADDPVEAVACCGNSSKRFTNSDLPIPLGLLWKWYLQLILRYLEKIGESACNPWNVIGLDLIAMLQQLWDEIFPDIPIIVTPREAVYDVAQQHVRDWRHKIAEAGVAAVANFFVLQAKNGGVETEEEIVEYVKWALSSGMPFRYAGAMMKGPDGKVPVSISTLISHSIDSKGPFQSEFILRTLGAHFACTNRCSEIAGIPDTALALCITSVECVLKHWESGSIVDVPEPKFSQETYGQIMNYYLNSVCNLRKATWAKIIEGGERWRCTFTVFSPF</sequence>
<dbReference type="InParanoid" id="A0A401GR90"/>
<feature type="domain" description="DUF6532" evidence="2">
    <location>
        <begin position="262"/>
        <end position="427"/>
    </location>
</feature>
<feature type="region of interest" description="Disordered" evidence="1">
    <location>
        <begin position="1"/>
        <end position="23"/>
    </location>
</feature>
<dbReference type="Proteomes" id="UP000287166">
    <property type="component" value="Unassembled WGS sequence"/>
</dbReference>